<feature type="domain" description="Methylated-DNA-[protein]-cysteine S-methyltransferase DNA binding" evidence="2">
    <location>
        <begin position="36"/>
        <end position="99"/>
    </location>
</feature>
<dbReference type="InterPro" id="IPR052520">
    <property type="entry name" value="ATL_DNA_repair"/>
</dbReference>
<gene>
    <name evidence="3" type="ORF">FGL98_20135</name>
</gene>
<accession>A0A563DU85</accession>
<reference evidence="3 4" key="1">
    <citation type="submission" date="2019-05" db="EMBL/GenBank/DDBJ databases">
        <authorList>
            <person name="Lee S.D."/>
        </authorList>
    </citation>
    <scope>NUCLEOTIDE SEQUENCE [LARGE SCALE GENOMIC DNA]</scope>
    <source>
        <strain evidence="3 4">C5-26</strain>
    </source>
</reference>
<dbReference type="EMBL" id="VCQV01000036">
    <property type="protein sequence ID" value="TWP33749.1"/>
    <property type="molecule type" value="Genomic_DNA"/>
</dbReference>
<keyword evidence="4" id="KW-1185">Reference proteome</keyword>
<dbReference type="Gene3D" id="1.10.10.10">
    <property type="entry name" value="Winged helix-like DNA-binding domain superfamily/Winged helix DNA-binding domain"/>
    <property type="match status" value="1"/>
</dbReference>
<proteinExistence type="predicted"/>
<dbReference type="PANTHER" id="PTHR42942:SF1">
    <property type="entry name" value="ALKYLTRANSFERASE-LIKE PROTEIN 1"/>
    <property type="match status" value="1"/>
</dbReference>
<organism evidence="3 4">
    <name type="scientific">Leekyejoonella antrihumi</name>
    <dbReference type="NCBI Taxonomy" id="1660198"/>
    <lineage>
        <taxon>Bacteria</taxon>
        <taxon>Bacillati</taxon>
        <taxon>Actinomycetota</taxon>
        <taxon>Actinomycetes</taxon>
        <taxon>Micrococcales</taxon>
        <taxon>Dermacoccaceae</taxon>
        <taxon>Leekyejoonella</taxon>
    </lineage>
</organism>
<dbReference type="Pfam" id="PF01035">
    <property type="entry name" value="DNA_binding_1"/>
    <property type="match status" value="1"/>
</dbReference>
<reference evidence="3 4" key="2">
    <citation type="submission" date="2019-08" db="EMBL/GenBank/DDBJ databases">
        <title>Jejuicoccus antrihumi gen. nov., sp. nov., a new member of the family Dermacoccaceae isolated from a cave.</title>
        <authorList>
            <person name="Schumann P."/>
            <person name="Kim I.S."/>
        </authorList>
    </citation>
    <scope>NUCLEOTIDE SEQUENCE [LARGE SCALE GENOMIC DNA]</scope>
    <source>
        <strain evidence="3 4">C5-26</strain>
    </source>
</reference>
<dbReference type="InterPro" id="IPR036217">
    <property type="entry name" value="MethylDNA_cys_MeTrfase_DNAb"/>
</dbReference>
<dbReference type="GO" id="GO:0006281">
    <property type="term" value="P:DNA repair"/>
    <property type="evidence" value="ECO:0007669"/>
    <property type="project" value="InterPro"/>
</dbReference>
<keyword evidence="1" id="KW-0227">DNA damage</keyword>
<keyword evidence="3" id="KW-0808">Transferase</keyword>
<sequence length="127" mass="13770">MAESWPGLVRWIPVLPATDGDGPADEPPAYELPNYADAVLSQVERVPEGHVVTYGDIAAVVGKGPRQVGAVMSQYGGLVTWWRVLRADGRPAQCHDGEALEHLRAEGTPLKGTFLDRVDLARARFPL</sequence>
<dbReference type="InterPro" id="IPR014048">
    <property type="entry name" value="MethylDNA_cys_MeTrfase_DNA-bd"/>
</dbReference>
<dbReference type="GO" id="GO:0032259">
    <property type="term" value="P:methylation"/>
    <property type="evidence" value="ECO:0007669"/>
    <property type="project" value="UniProtKB-KW"/>
</dbReference>
<dbReference type="GO" id="GO:0008168">
    <property type="term" value="F:methyltransferase activity"/>
    <property type="evidence" value="ECO:0007669"/>
    <property type="project" value="UniProtKB-KW"/>
</dbReference>
<dbReference type="SUPFAM" id="SSF46767">
    <property type="entry name" value="Methylated DNA-protein cysteine methyltransferase, C-terminal domain"/>
    <property type="match status" value="1"/>
</dbReference>
<comment type="caution">
    <text evidence="3">The sequence shown here is derived from an EMBL/GenBank/DDBJ whole genome shotgun (WGS) entry which is preliminary data.</text>
</comment>
<name>A0A563DU85_9MICO</name>
<protein>
    <submittedName>
        <fullName evidence="3">Cysteine methyltransferase</fullName>
    </submittedName>
</protein>
<dbReference type="Proteomes" id="UP000320244">
    <property type="component" value="Unassembled WGS sequence"/>
</dbReference>
<dbReference type="PANTHER" id="PTHR42942">
    <property type="entry name" value="6-O-METHYLGUANINE DNA METHYLTRANSFERASE"/>
    <property type="match status" value="1"/>
</dbReference>
<dbReference type="InterPro" id="IPR036388">
    <property type="entry name" value="WH-like_DNA-bd_sf"/>
</dbReference>
<dbReference type="CDD" id="cd06445">
    <property type="entry name" value="ATase"/>
    <property type="match status" value="1"/>
</dbReference>
<evidence type="ECO:0000256" key="1">
    <source>
        <dbReference type="ARBA" id="ARBA00022763"/>
    </source>
</evidence>
<dbReference type="OrthoDB" id="9132167at2"/>
<evidence type="ECO:0000313" key="3">
    <source>
        <dbReference type="EMBL" id="TWP33749.1"/>
    </source>
</evidence>
<dbReference type="AlphaFoldDB" id="A0A563DU85"/>
<keyword evidence="3" id="KW-0489">Methyltransferase</keyword>
<evidence type="ECO:0000313" key="4">
    <source>
        <dbReference type="Proteomes" id="UP000320244"/>
    </source>
</evidence>
<evidence type="ECO:0000259" key="2">
    <source>
        <dbReference type="Pfam" id="PF01035"/>
    </source>
</evidence>